<evidence type="ECO:0000256" key="8">
    <source>
        <dbReference type="PIRSR" id="PIRSR000077-4"/>
    </source>
</evidence>
<dbReference type="SUPFAM" id="SSF52833">
    <property type="entry name" value="Thioredoxin-like"/>
    <property type="match status" value="1"/>
</dbReference>
<evidence type="ECO:0000256" key="5">
    <source>
        <dbReference type="ARBA" id="ARBA00023284"/>
    </source>
</evidence>
<sequence length="119" mass="13802">MLQVSHPDPHIFDTDHDRFQAEVVEASHGHPILVDFWADWCGPCHALTPHLKRVIEEHEGRILLAKLEVDEGENMRVAGHYRVRGFPTVILFQEGEERGRFSGARSRYQINEWLQEHLG</sequence>
<dbReference type="CDD" id="cd02947">
    <property type="entry name" value="TRX_family"/>
    <property type="match status" value="1"/>
</dbReference>
<gene>
    <name evidence="10" type="ORF">G3446_06730</name>
</gene>
<dbReference type="EMBL" id="JAAIJQ010000014">
    <property type="protein sequence ID" value="NEV61587.1"/>
    <property type="molecule type" value="Genomic_DNA"/>
</dbReference>
<evidence type="ECO:0000313" key="11">
    <source>
        <dbReference type="Proteomes" id="UP000483379"/>
    </source>
</evidence>
<feature type="site" description="Contributes to redox potential value" evidence="7">
    <location>
        <position position="43"/>
    </location>
</feature>
<comment type="caution">
    <text evidence="10">The sequence shown here is derived from an EMBL/GenBank/DDBJ whole genome shotgun (WGS) entry which is preliminary data.</text>
</comment>
<dbReference type="PROSITE" id="PS51352">
    <property type="entry name" value="THIOREDOXIN_2"/>
    <property type="match status" value="1"/>
</dbReference>
<comment type="similarity">
    <text evidence="1 6">Belongs to the thioredoxin family.</text>
</comment>
<evidence type="ECO:0000313" key="10">
    <source>
        <dbReference type="EMBL" id="NEV61587.1"/>
    </source>
</evidence>
<dbReference type="InterPro" id="IPR005746">
    <property type="entry name" value="Thioredoxin"/>
</dbReference>
<dbReference type="PIRSF" id="PIRSF000077">
    <property type="entry name" value="Thioredoxin"/>
    <property type="match status" value="1"/>
</dbReference>
<keyword evidence="3" id="KW-0249">Electron transport</keyword>
<evidence type="ECO:0000259" key="9">
    <source>
        <dbReference type="PROSITE" id="PS51352"/>
    </source>
</evidence>
<feature type="site" description="Contributes to redox potential value" evidence="7">
    <location>
        <position position="35"/>
    </location>
</feature>
<name>A0A6M0JYZ7_9GAMM</name>
<dbReference type="PROSITE" id="PS00194">
    <property type="entry name" value="THIOREDOXIN_1"/>
    <property type="match status" value="1"/>
</dbReference>
<evidence type="ECO:0000256" key="3">
    <source>
        <dbReference type="ARBA" id="ARBA00022982"/>
    </source>
</evidence>
<keyword evidence="5 8" id="KW-0676">Redox-active center</keyword>
<dbReference type="InterPro" id="IPR036249">
    <property type="entry name" value="Thioredoxin-like_sf"/>
</dbReference>
<proteinExistence type="inferred from homology"/>
<evidence type="ECO:0000256" key="1">
    <source>
        <dbReference type="ARBA" id="ARBA00008987"/>
    </source>
</evidence>
<dbReference type="InterPro" id="IPR013766">
    <property type="entry name" value="Thioredoxin_domain"/>
</dbReference>
<feature type="site" description="Contributes to redox potential value" evidence="7">
    <location>
        <position position="42"/>
    </location>
</feature>
<dbReference type="Pfam" id="PF00085">
    <property type="entry name" value="Thioredoxin"/>
    <property type="match status" value="1"/>
</dbReference>
<feature type="domain" description="Thioredoxin" evidence="9">
    <location>
        <begin position="2"/>
        <end position="119"/>
    </location>
</feature>
<dbReference type="PANTHER" id="PTHR45663">
    <property type="entry name" value="GEO12009P1"/>
    <property type="match status" value="1"/>
</dbReference>
<evidence type="ECO:0000256" key="7">
    <source>
        <dbReference type="PIRSR" id="PIRSR000077-1"/>
    </source>
</evidence>
<organism evidence="10 11">
    <name type="scientific">Thiorhodococcus minor</name>
    <dbReference type="NCBI Taxonomy" id="57489"/>
    <lineage>
        <taxon>Bacteria</taxon>
        <taxon>Pseudomonadati</taxon>
        <taxon>Pseudomonadota</taxon>
        <taxon>Gammaproteobacteria</taxon>
        <taxon>Chromatiales</taxon>
        <taxon>Chromatiaceae</taxon>
        <taxon>Thiorhodococcus</taxon>
    </lineage>
</organism>
<dbReference type="PRINTS" id="PR00421">
    <property type="entry name" value="THIOREDOXIN"/>
</dbReference>
<dbReference type="Proteomes" id="UP000483379">
    <property type="component" value="Unassembled WGS sequence"/>
</dbReference>
<protein>
    <recommendedName>
        <fullName evidence="6">Thioredoxin</fullName>
    </recommendedName>
</protein>
<dbReference type="RefSeq" id="WP_164451958.1">
    <property type="nucleotide sequence ID" value="NZ_JAAIJQ010000014.1"/>
</dbReference>
<accession>A0A6M0JYZ7</accession>
<evidence type="ECO:0000256" key="6">
    <source>
        <dbReference type="PIRNR" id="PIRNR000077"/>
    </source>
</evidence>
<dbReference type="GO" id="GO:0015035">
    <property type="term" value="F:protein-disulfide reductase activity"/>
    <property type="evidence" value="ECO:0007669"/>
    <property type="project" value="InterPro"/>
</dbReference>
<feature type="active site" description="Nucleophile" evidence="7">
    <location>
        <position position="41"/>
    </location>
</feature>
<feature type="active site" description="Nucleophile" evidence="7">
    <location>
        <position position="44"/>
    </location>
</feature>
<keyword evidence="11" id="KW-1185">Reference proteome</keyword>
<evidence type="ECO:0000256" key="4">
    <source>
        <dbReference type="ARBA" id="ARBA00023157"/>
    </source>
</evidence>
<dbReference type="AlphaFoldDB" id="A0A6M0JYZ7"/>
<dbReference type="InterPro" id="IPR017937">
    <property type="entry name" value="Thioredoxin_CS"/>
</dbReference>
<reference evidence="10 11" key="1">
    <citation type="submission" date="2020-02" db="EMBL/GenBank/DDBJ databases">
        <title>Genome sequences of Thiorhodococcus mannitoliphagus and Thiorhodococcus minor, purple sulfur photosynthetic bacteria in the gammaproteobacterial family, Chromatiaceae.</title>
        <authorList>
            <person name="Aviles F.A."/>
            <person name="Meyer T.E."/>
            <person name="Kyndt J.A."/>
        </authorList>
    </citation>
    <scope>NUCLEOTIDE SEQUENCE [LARGE SCALE GENOMIC DNA]</scope>
    <source>
        <strain evidence="10 11">DSM 11518</strain>
    </source>
</reference>
<feature type="disulfide bond" description="Redox-active" evidence="8">
    <location>
        <begin position="41"/>
        <end position="44"/>
    </location>
</feature>
<keyword evidence="4 8" id="KW-1015">Disulfide bond</keyword>
<evidence type="ECO:0000256" key="2">
    <source>
        <dbReference type="ARBA" id="ARBA00022448"/>
    </source>
</evidence>
<dbReference type="Gene3D" id="3.40.30.10">
    <property type="entry name" value="Glutaredoxin"/>
    <property type="match status" value="1"/>
</dbReference>
<keyword evidence="2" id="KW-0813">Transport</keyword>
<dbReference type="GO" id="GO:0005737">
    <property type="term" value="C:cytoplasm"/>
    <property type="evidence" value="ECO:0007669"/>
    <property type="project" value="TreeGrafter"/>
</dbReference>
<dbReference type="PANTHER" id="PTHR45663:SF11">
    <property type="entry name" value="GEO12009P1"/>
    <property type="match status" value="1"/>
</dbReference>